<dbReference type="Pfam" id="PF11272">
    <property type="entry name" value="DUF3072"/>
    <property type="match status" value="1"/>
</dbReference>
<sequence>MFDFNQSILALFGPYCNSLMYKQIPMGKAKDASEMDQEKREREAQQSQYMPSDANGAEPMTGAQAAHLKRLADQLHEPAAFEQGLSSREAPGASMCCWTRLGFGSSRRIPIRSGFFGVRLSSGGAFLTRLRPWLRMPRSEHGRCFTAA</sequence>
<keyword evidence="3" id="KW-1185">Reference proteome</keyword>
<evidence type="ECO:0000256" key="1">
    <source>
        <dbReference type="SAM" id="MobiDB-lite"/>
    </source>
</evidence>
<evidence type="ECO:0000313" key="2">
    <source>
        <dbReference type="EMBL" id="ODS00204.1"/>
    </source>
</evidence>
<gene>
    <name evidence="2" type="ORF">AUC68_03635</name>
</gene>
<evidence type="ECO:0000313" key="3">
    <source>
        <dbReference type="Proteomes" id="UP000094501"/>
    </source>
</evidence>
<organism evidence="2 3">
    <name type="scientific">Methyloceanibacter methanicus</name>
    <dbReference type="NCBI Taxonomy" id="1774968"/>
    <lineage>
        <taxon>Bacteria</taxon>
        <taxon>Pseudomonadati</taxon>
        <taxon>Pseudomonadota</taxon>
        <taxon>Alphaproteobacteria</taxon>
        <taxon>Hyphomicrobiales</taxon>
        <taxon>Hyphomicrobiaceae</taxon>
        <taxon>Methyloceanibacter</taxon>
    </lineage>
</organism>
<dbReference type="AlphaFoldDB" id="A0A1E3W366"/>
<dbReference type="Proteomes" id="UP000094501">
    <property type="component" value="Unassembled WGS sequence"/>
</dbReference>
<name>A0A1E3W366_9HYPH</name>
<proteinExistence type="predicted"/>
<comment type="caution">
    <text evidence="2">The sequence shown here is derived from an EMBL/GenBank/DDBJ whole genome shotgun (WGS) entry which is preliminary data.</text>
</comment>
<protein>
    <submittedName>
        <fullName evidence="2">Uncharacterized protein</fullName>
    </submittedName>
</protein>
<dbReference type="EMBL" id="LPWG01000010">
    <property type="protein sequence ID" value="ODS00204.1"/>
    <property type="molecule type" value="Genomic_DNA"/>
</dbReference>
<accession>A0A1E3W366</accession>
<dbReference type="InterPro" id="IPR021425">
    <property type="entry name" value="DUF3072"/>
</dbReference>
<reference evidence="2 3" key="1">
    <citation type="journal article" date="2016" name="Environ. Microbiol.">
        <title>New Methyloceanibacter diversity from North Sea sediments includes methanotroph containing solely the soluble methane monooxygenase.</title>
        <authorList>
            <person name="Vekeman B."/>
            <person name="Kerckhof F.M."/>
            <person name="Cremers G."/>
            <person name="de Vos P."/>
            <person name="Vandamme P."/>
            <person name="Boon N."/>
            <person name="Op den Camp H.J."/>
            <person name="Heylen K."/>
        </authorList>
    </citation>
    <scope>NUCLEOTIDE SEQUENCE [LARGE SCALE GENOMIC DNA]</scope>
    <source>
        <strain evidence="2 3">R-67174</strain>
    </source>
</reference>
<feature type="region of interest" description="Disordered" evidence="1">
    <location>
        <begin position="29"/>
        <end position="65"/>
    </location>
</feature>
<feature type="compositionally biased region" description="Basic and acidic residues" evidence="1">
    <location>
        <begin position="29"/>
        <end position="44"/>
    </location>
</feature>